<dbReference type="AlphaFoldDB" id="A0A251TDW2"/>
<reference evidence="2" key="2">
    <citation type="submission" date="2017-02" db="EMBL/GenBank/DDBJ databases">
        <title>Sunflower complete genome.</title>
        <authorList>
            <person name="Langlade N."/>
            <person name="Munos S."/>
        </authorList>
    </citation>
    <scope>NUCLEOTIDE SEQUENCE [LARGE SCALE GENOMIC DNA]</scope>
    <source>
        <tissue evidence="2">Leaves</tissue>
    </source>
</reference>
<dbReference type="Gramene" id="mRNA:HanXRQr2_Chr06g0269711">
    <property type="protein sequence ID" value="CDS:HanXRQr2_Chr06g0269711.1"/>
    <property type="gene ID" value="HanXRQr2_Chr06g0269711"/>
</dbReference>
<evidence type="ECO:0000313" key="2">
    <source>
        <dbReference type="EMBL" id="OTG08939.1"/>
    </source>
</evidence>
<protein>
    <submittedName>
        <fullName evidence="2">Uncharacterized protein</fullName>
    </submittedName>
</protein>
<evidence type="ECO:0000313" key="3">
    <source>
        <dbReference type="Proteomes" id="UP000215914"/>
    </source>
</evidence>
<accession>A0A251TDW2</accession>
<reference evidence="1 3" key="1">
    <citation type="journal article" date="2017" name="Nature">
        <title>The sunflower genome provides insights into oil metabolism, flowering and Asterid evolution.</title>
        <authorList>
            <person name="Badouin H."/>
            <person name="Gouzy J."/>
            <person name="Grassa C.J."/>
            <person name="Murat F."/>
            <person name="Staton S.E."/>
            <person name="Cottret L."/>
            <person name="Lelandais-Briere C."/>
            <person name="Owens G.L."/>
            <person name="Carrere S."/>
            <person name="Mayjonade B."/>
            <person name="Legrand L."/>
            <person name="Gill N."/>
            <person name="Kane N.C."/>
            <person name="Bowers J.E."/>
            <person name="Hubner S."/>
            <person name="Bellec A."/>
            <person name="Berard A."/>
            <person name="Berges H."/>
            <person name="Blanchet N."/>
            <person name="Boniface M.C."/>
            <person name="Brunel D."/>
            <person name="Catrice O."/>
            <person name="Chaidir N."/>
            <person name="Claudel C."/>
            <person name="Donnadieu C."/>
            <person name="Faraut T."/>
            <person name="Fievet G."/>
            <person name="Helmstetter N."/>
            <person name="King M."/>
            <person name="Knapp S.J."/>
            <person name="Lai Z."/>
            <person name="Le Paslier M.C."/>
            <person name="Lippi Y."/>
            <person name="Lorenzon L."/>
            <person name="Mandel J.R."/>
            <person name="Marage G."/>
            <person name="Marchand G."/>
            <person name="Marquand E."/>
            <person name="Bret-Mestries E."/>
            <person name="Morien E."/>
            <person name="Nambeesan S."/>
            <person name="Nguyen T."/>
            <person name="Pegot-Espagnet P."/>
            <person name="Pouilly N."/>
            <person name="Raftis F."/>
            <person name="Sallet E."/>
            <person name="Schiex T."/>
            <person name="Thomas J."/>
            <person name="Vandecasteele C."/>
            <person name="Vares D."/>
            <person name="Vear F."/>
            <person name="Vautrin S."/>
            <person name="Crespi M."/>
            <person name="Mangin B."/>
            <person name="Burke J.M."/>
            <person name="Salse J."/>
            <person name="Munos S."/>
            <person name="Vincourt P."/>
            <person name="Rieseberg L.H."/>
            <person name="Langlade N.B."/>
        </authorList>
    </citation>
    <scope>NUCLEOTIDE SEQUENCE [LARGE SCALE GENOMIC DNA]</scope>
    <source>
        <strain evidence="3">cv. SF193</strain>
        <tissue evidence="1">Leaves</tissue>
    </source>
</reference>
<reference evidence="1" key="3">
    <citation type="submission" date="2020-06" db="EMBL/GenBank/DDBJ databases">
        <title>Helianthus annuus Genome sequencing and assembly Release 2.</title>
        <authorList>
            <person name="Gouzy J."/>
            <person name="Langlade N."/>
            <person name="Munos S."/>
        </authorList>
    </citation>
    <scope>NUCLEOTIDE SEQUENCE</scope>
    <source>
        <tissue evidence="1">Leaves</tissue>
    </source>
</reference>
<dbReference type="EMBL" id="CM007900">
    <property type="protein sequence ID" value="OTG08939.1"/>
    <property type="molecule type" value="Genomic_DNA"/>
</dbReference>
<organism evidence="2 3">
    <name type="scientific">Helianthus annuus</name>
    <name type="common">Common sunflower</name>
    <dbReference type="NCBI Taxonomy" id="4232"/>
    <lineage>
        <taxon>Eukaryota</taxon>
        <taxon>Viridiplantae</taxon>
        <taxon>Streptophyta</taxon>
        <taxon>Embryophyta</taxon>
        <taxon>Tracheophyta</taxon>
        <taxon>Spermatophyta</taxon>
        <taxon>Magnoliopsida</taxon>
        <taxon>eudicotyledons</taxon>
        <taxon>Gunneridae</taxon>
        <taxon>Pentapetalae</taxon>
        <taxon>asterids</taxon>
        <taxon>campanulids</taxon>
        <taxon>Asterales</taxon>
        <taxon>Asteraceae</taxon>
        <taxon>Asteroideae</taxon>
        <taxon>Heliantheae alliance</taxon>
        <taxon>Heliantheae</taxon>
        <taxon>Helianthus</taxon>
    </lineage>
</organism>
<gene>
    <name evidence="2" type="ORF">HannXRQ_Chr11g0347251</name>
    <name evidence="1" type="ORF">HanXRQr2_Chr06g0269711</name>
</gene>
<dbReference type="InParanoid" id="A0A251TDW2"/>
<name>A0A251TDW2_HELAN</name>
<dbReference type="Proteomes" id="UP000215914">
    <property type="component" value="Chromosome 11"/>
</dbReference>
<keyword evidence="3" id="KW-1185">Reference proteome</keyword>
<proteinExistence type="predicted"/>
<sequence>MLKKFVLMVHTTCLINCFREHMKNNSAVVTKTPWSNHLFVNGIVSGILLY</sequence>
<evidence type="ECO:0000313" key="1">
    <source>
        <dbReference type="EMBL" id="KAF5803304.1"/>
    </source>
</evidence>
<dbReference type="EMBL" id="MNCJ02000321">
    <property type="protein sequence ID" value="KAF5803304.1"/>
    <property type="molecule type" value="Genomic_DNA"/>
</dbReference>